<gene>
    <name evidence="6" type="ORF">AA309_13270</name>
</gene>
<dbReference type="Proteomes" id="UP000035489">
    <property type="component" value="Unassembled WGS sequence"/>
</dbReference>
<dbReference type="InterPro" id="IPR002104">
    <property type="entry name" value="Integrase_catalytic"/>
</dbReference>
<dbReference type="SUPFAM" id="SSF56349">
    <property type="entry name" value="DNA breaking-rejoining enzymes"/>
    <property type="match status" value="1"/>
</dbReference>
<evidence type="ECO:0000256" key="1">
    <source>
        <dbReference type="ARBA" id="ARBA00008857"/>
    </source>
</evidence>
<dbReference type="STRING" id="1225564.AA309_13270"/>
<dbReference type="OrthoDB" id="9803188at2"/>
<dbReference type="Pfam" id="PF00589">
    <property type="entry name" value="Phage_integrase"/>
    <property type="match status" value="1"/>
</dbReference>
<name>A0A0H1RBR4_9HYPH</name>
<organism evidence="6 7">
    <name type="scientific">Microvirga vignae</name>
    <dbReference type="NCBI Taxonomy" id="1225564"/>
    <lineage>
        <taxon>Bacteria</taxon>
        <taxon>Pseudomonadati</taxon>
        <taxon>Pseudomonadota</taxon>
        <taxon>Alphaproteobacteria</taxon>
        <taxon>Hyphomicrobiales</taxon>
        <taxon>Methylobacteriaceae</taxon>
        <taxon>Microvirga</taxon>
    </lineage>
</organism>
<reference evidence="6 7" key="1">
    <citation type="submission" date="2015-05" db="EMBL/GenBank/DDBJ databases">
        <title>Draft genome sequence of Microvirga vignae strain BR3299, a novel nitrogen fixing bacteria isolated from Brazil semi-aired region.</title>
        <authorList>
            <person name="Zilli J.E."/>
            <person name="Passos S.R."/>
            <person name="Leite J."/>
            <person name="Baldani J.I."/>
            <person name="Xavier G.R."/>
            <person name="Rumjaneck N.G."/>
            <person name="Simoes-Araujo J.L."/>
        </authorList>
    </citation>
    <scope>NUCLEOTIDE SEQUENCE [LARGE SCALE GENOMIC DNA]</scope>
    <source>
        <strain evidence="6 7">BR3299</strain>
    </source>
</reference>
<dbReference type="GO" id="GO:0015074">
    <property type="term" value="P:DNA integration"/>
    <property type="evidence" value="ECO:0007669"/>
    <property type="project" value="UniProtKB-KW"/>
</dbReference>
<dbReference type="GO" id="GO:0003677">
    <property type="term" value="F:DNA binding"/>
    <property type="evidence" value="ECO:0007669"/>
    <property type="project" value="UniProtKB-KW"/>
</dbReference>
<keyword evidence="3" id="KW-0238">DNA-binding</keyword>
<dbReference type="Gene3D" id="1.10.443.10">
    <property type="entry name" value="Intergrase catalytic core"/>
    <property type="match status" value="1"/>
</dbReference>
<dbReference type="InterPro" id="IPR050090">
    <property type="entry name" value="Tyrosine_recombinase_XerCD"/>
</dbReference>
<accession>A0A0H1RBR4</accession>
<keyword evidence="4" id="KW-0233">DNA recombination</keyword>
<protein>
    <recommendedName>
        <fullName evidence="5">Tyr recombinase domain-containing protein</fullName>
    </recommendedName>
</protein>
<keyword evidence="7" id="KW-1185">Reference proteome</keyword>
<evidence type="ECO:0000259" key="5">
    <source>
        <dbReference type="PROSITE" id="PS51898"/>
    </source>
</evidence>
<comment type="similarity">
    <text evidence="1">Belongs to the 'phage' integrase family.</text>
</comment>
<evidence type="ECO:0000313" key="6">
    <source>
        <dbReference type="EMBL" id="KLK92653.1"/>
    </source>
</evidence>
<dbReference type="InterPro" id="IPR011010">
    <property type="entry name" value="DNA_brk_join_enz"/>
</dbReference>
<dbReference type="InterPro" id="IPR013762">
    <property type="entry name" value="Integrase-like_cat_sf"/>
</dbReference>
<comment type="caution">
    <text evidence="6">The sequence shown here is derived from an EMBL/GenBank/DDBJ whole genome shotgun (WGS) entry which is preliminary data.</text>
</comment>
<dbReference type="RefSeq" id="WP_047189473.1">
    <property type="nucleotide sequence ID" value="NZ_LCYG01000032.1"/>
</dbReference>
<sequence length="568" mass="63893">MKHIDPEFLARSKAAFRSESSTTLADVKRLAEADTDLTDIQRRDLVSALNRLEHLFRTQLEKLEASPRRARELLASVSPAQLGLSDKTFANIRSLVAKAVRRYGQPGSPLTKCIAIAPCWQELLARIGTAYQRQALYRLATFCTVMGIPPEDVRNQTLLGLYAAIETEEMVKRPRGVIKATITNWNRSVRTVQGWTQVQLSSPFKQESYTLPLSAFPLSFQEDVAAWRERMTSPDPLDDEAPARALRPATIEHRIFQFRQFGSALVRTGHLQIDEITSLAVLFQPLAFKAALRFFLNRSGKKTQRVHNLARSMRLIAKHYCRMDEPALATLETICKKLDPGNRRQMTTRNRKRLGQFDDPRNVGRLLTFPEQEARRALRQKNTTRAAKGMERAVAVDLLIHCGLRIGALRTLELSDFTWLNSGLAVLVVPAERTKTGRPLEFELNAELTARLKRHIAEFRSRLPEADSLFLFPGPHGGPRSKTAMSDAIRGSMRQAGLEMNPHLFRHAIAKIAVEADPGAYLAVSRVLGHTTLDTTMGHYLGTESKAAGRHVDRLLDEARVKASERMK</sequence>
<dbReference type="PROSITE" id="PS51898">
    <property type="entry name" value="TYR_RECOMBINASE"/>
    <property type="match status" value="1"/>
</dbReference>
<evidence type="ECO:0000256" key="2">
    <source>
        <dbReference type="ARBA" id="ARBA00022908"/>
    </source>
</evidence>
<dbReference type="PANTHER" id="PTHR30349">
    <property type="entry name" value="PHAGE INTEGRASE-RELATED"/>
    <property type="match status" value="1"/>
</dbReference>
<feature type="domain" description="Tyr recombinase" evidence="5">
    <location>
        <begin position="365"/>
        <end position="557"/>
    </location>
</feature>
<dbReference type="EMBL" id="LCYG01000032">
    <property type="protein sequence ID" value="KLK92653.1"/>
    <property type="molecule type" value="Genomic_DNA"/>
</dbReference>
<dbReference type="PATRIC" id="fig|1225564.3.peg.3502"/>
<evidence type="ECO:0000313" key="7">
    <source>
        <dbReference type="Proteomes" id="UP000035489"/>
    </source>
</evidence>
<dbReference type="GO" id="GO:0006310">
    <property type="term" value="P:DNA recombination"/>
    <property type="evidence" value="ECO:0007669"/>
    <property type="project" value="UniProtKB-KW"/>
</dbReference>
<evidence type="ECO:0000256" key="4">
    <source>
        <dbReference type="ARBA" id="ARBA00023172"/>
    </source>
</evidence>
<dbReference type="PANTHER" id="PTHR30349:SF41">
    <property type="entry name" value="INTEGRASE_RECOMBINASE PROTEIN MJ0367-RELATED"/>
    <property type="match status" value="1"/>
</dbReference>
<keyword evidence="2" id="KW-0229">DNA integration</keyword>
<evidence type="ECO:0000256" key="3">
    <source>
        <dbReference type="ARBA" id="ARBA00023125"/>
    </source>
</evidence>
<dbReference type="AlphaFoldDB" id="A0A0H1RBR4"/>
<proteinExistence type="inferred from homology"/>